<reference evidence="1 2" key="1">
    <citation type="journal article" date="2020" name="Arch. Microbiol.">
        <title>Bradyrhizobium campsiandrae sp. nov., a nitrogen-fixing bacterial strain isolated from a native leguminous tree from the Amazon adapted to flooded conditions.</title>
        <authorList>
            <person name="Cabral Michel D."/>
            <person name="Martins da Costa E."/>
            <person name="Azarias Guimaraes A."/>
            <person name="Soares de Carvalho T."/>
            <person name="Santos de Castro Caputo P."/>
            <person name="Willems A."/>
            <person name="de Souza Moreira F.M."/>
        </authorList>
    </citation>
    <scope>NUCLEOTIDE SEQUENCE [LARGE SCALE GENOMIC DNA]</scope>
    <source>
        <strain evidence="2">INPA 384B</strain>
    </source>
</reference>
<name>A0ABR7TYH4_9BRAD</name>
<dbReference type="RefSeq" id="WP_188107938.1">
    <property type="nucleotide sequence ID" value="NZ_JAANIH010000098.1"/>
</dbReference>
<accession>A0ABR7TYH4</accession>
<evidence type="ECO:0000313" key="2">
    <source>
        <dbReference type="Proteomes" id="UP000639516"/>
    </source>
</evidence>
<organism evidence="1 2">
    <name type="scientific">Bradyrhizobium campsiandrae</name>
    <dbReference type="NCBI Taxonomy" id="1729892"/>
    <lineage>
        <taxon>Bacteria</taxon>
        <taxon>Pseudomonadati</taxon>
        <taxon>Pseudomonadota</taxon>
        <taxon>Alphaproteobacteria</taxon>
        <taxon>Hyphomicrobiales</taxon>
        <taxon>Nitrobacteraceae</taxon>
        <taxon>Bradyrhizobium</taxon>
    </lineage>
</organism>
<comment type="caution">
    <text evidence="1">The sequence shown here is derived from an EMBL/GenBank/DDBJ whole genome shotgun (WGS) entry which is preliminary data.</text>
</comment>
<dbReference type="EMBL" id="JAATTO010000001">
    <property type="protein sequence ID" value="MBC9976683.1"/>
    <property type="molecule type" value="Genomic_DNA"/>
</dbReference>
<proteinExistence type="predicted"/>
<sequence length="1272" mass="130410">MDTSGTDLVSPGATLSNAQHPYSSLDYEWSLATVGQVYQLGSTPTVGYVNSLSDVDIYYVPSSVGAAGTIDNDRWIYIAGNVGGGPAVLLNGQTVDLDLEIAQGYGTDDPYYSFVESYSGAYTLTAYYIPNNVSSQNWLALIANNLSGVKYAIASTPQAALNAMAGTGSTTETPYGSSNAAPVITPHSQSVTYNQAVAFSSLYSVTGSGITQYKVWFGDAAHGAPALGTLTNNGTAVATDQPVTLTSLSGLVYTGSAAAGTDKIWLEAYNGSWDSAGWVEVDLADQGASIAAPVITPHSQSVAYNQAVPFSNLYSVTGSGITQYKVWFGDAAHGLPAKGTLTNNGTAVATDQAVTLSSLSGLVYTGSAASGTDKIWLEAYNGSWDSAGWVEVDIADQGASIAAPVITPHSQSVAYNQAVPFSNLYTVTGSGITQYKVWFGDAAHGLPAKGTLTNNGTAVATDQAVTLSSLSGLVYTGSAAAGTDKIWLEAYNGSWDSAGWVEVDLADQGASIAAPVITPHSQSVAYSQAVPFSNLYSVTGSGITQYKVWFGDAAHGSPALGTLTNNGIAVATDQAVTLSSLSGLVYTGSAASGTDKIWLEAYNGSWDSAGWVEVDLADQGASIAAPVITPHSQTVAYSQSVPFSNLYSVTGSGITQYKVWFGDAAHGLPALGTLTNNGIAVATDQTITLSSLSGLVYTGSAASGTDKIWLEAYNGSWDSAGWVEVDLADQGAGIAAPVITPHSQSVASNQAVAFSNLYSVTGSGITQYKVWFGDAAHGTPAKGTLTNNGAAVATDQAVTLSSLSGLVYTGSATSGTDKIWLEAYNGSWDSAGWVEVDITDQGTAPQIFQRTGSEISLTGLTAYPTPTPDIAVVGFNTGSYQGDYGVIWSATTDAQGGPNVLPAAIYTSNGAFVTNPGADLHSGDVVAGTVQGNLATAQTFTAGATPMISLVISGPSGNTSGVLVTGQANHVFSDASITAGTDTIAIAHYDVANGTTALKLELTSENNFLHGSGGISDTTLTIAAPSGWSYNPSVSYPTHLVQELTGADNFVINWEGQNGNSSAEWLSLVDHSGHVLQTRELDPSVMAGNSISMVATGDGNVAMAVDYAGRVAFELINGSSLATISKVTVNPTAALPNETNPQIALLKNGDFVLAWHEYDNGTPVIDAQVLDSTGHTIGSVITVSADAGLTDKLGVAALSNGGFVVSWVNATAQSATAMSQLFLPVASQSNLPPAPANASGSASTPEAHSYAAETIGQVVSDPNLHHTFDLLT</sequence>
<gene>
    <name evidence="1" type="ORF">HA482_00470</name>
</gene>
<dbReference type="Proteomes" id="UP000639516">
    <property type="component" value="Unassembled WGS sequence"/>
</dbReference>
<protein>
    <submittedName>
        <fullName evidence="1">Uncharacterized protein</fullName>
    </submittedName>
</protein>
<evidence type="ECO:0000313" key="1">
    <source>
        <dbReference type="EMBL" id="MBC9976683.1"/>
    </source>
</evidence>
<keyword evidence="2" id="KW-1185">Reference proteome</keyword>